<reference evidence="1" key="2">
    <citation type="journal article" date="2015" name="Fish Shellfish Immunol.">
        <title>Early steps in the European eel (Anguilla anguilla)-Vibrio vulnificus interaction in the gills: Role of the RtxA13 toxin.</title>
        <authorList>
            <person name="Callol A."/>
            <person name="Pajuelo D."/>
            <person name="Ebbesson L."/>
            <person name="Teles M."/>
            <person name="MacKenzie S."/>
            <person name="Amaro C."/>
        </authorList>
    </citation>
    <scope>NUCLEOTIDE SEQUENCE</scope>
</reference>
<accession>A0A0E9THF3</accession>
<proteinExistence type="predicted"/>
<organism evidence="1">
    <name type="scientific">Anguilla anguilla</name>
    <name type="common">European freshwater eel</name>
    <name type="synonym">Muraena anguilla</name>
    <dbReference type="NCBI Taxonomy" id="7936"/>
    <lineage>
        <taxon>Eukaryota</taxon>
        <taxon>Metazoa</taxon>
        <taxon>Chordata</taxon>
        <taxon>Craniata</taxon>
        <taxon>Vertebrata</taxon>
        <taxon>Euteleostomi</taxon>
        <taxon>Actinopterygii</taxon>
        <taxon>Neopterygii</taxon>
        <taxon>Teleostei</taxon>
        <taxon>Anguilliformes</taxon>
        <taxon>Anguillidae</taxon>
        <taxon>Anguilla</taxon>
    </lineage>
</organism>
<sequence length="27" mass="3330">MTLHEIVKTLLHFPFWEVKNLWFFGPV</sequence>
<evidence type="ECO:0000313" key="1">
    <source>
        <dbReference type="EMBL" id="JAH52320.1"/>
    </source>
</evidence>
<dbReference type="AlphaFoldDB" id="A0A0E9THF3"/>
<protein>
    <submittedName>
        <fullName evidence="1">Uncharacterized protein</fullName>
    </submittedName>
</protein>
<dbReference type="EMBL" id="GBXM01056257">
    <property type="protein sequence ID" value="JAH52320.1"/>
    <property type="molecule type" value="Transcribed_RNA"/>
</dbReference>
<name>A0A0E9THF3_ANGAN</name>
<reference evidence="1" key="1">
    <citation type="submission" date="2014-11" db="EMBL/GenBank/DDBJ databases">
        <authorList>
            <person name="Amaro Gonzalez C."/>
        </authorList>
    </citation>
    <scope>NUCLEOTIDE SEQUENCE</scope>
</reference>